<evidence type="ECO:0000313" key="2">
    <source>
        <dbReference type="EMBL" id="JAT81428.1"/>
    </source>
</evidence>
<dbReference type="AlphaFoldDB" id="A0A1E1W674"/>
<dbReference type="OrthoDB" id="8191482at2759"/>
<evidence type="ECO:0000256" key="1">
    <source>
        <dbReference type="SAM" id="MobiDB-lite"/>
    </source>
</evidence>
<organism evidence="3">
    <name type="scientific">Pectinophora gossypiella</name>
    <name type="common">Cotton pink bollworm</name>
    <name type="synonym">Depressaria gossypiella</name>
    <dbReference type="NCBI Taxonomy" id="13191"/>
    <lineage>
        <taxon>Eukaryota</taxon>
        <taxon>Metazoa</taxon>
        <taxon>Ecdysozoa</taxon>
        <taxon>Arthropoda</taxon>
        <taxon>Hexapoda</taxon>
        <taxon>Insecta</taxon>
        <taxon>Pterygota</taxon>
        <taxon>Neoptera</taxon>
        <taxon>Endopterygota</taxon>
        <taxon>Lepidoptera</taxon>
        <taxon>Glossata</taxon>
        <taxon>Ditrysia</taxon>
        <taxon>Gelechioidea</taxon>
        <taxon>Gelechiidae</taxon>
        <taxon>Apatetrinae</taxon>
        <taxon>Pectinophora</taxon>
    </lineage>
</organism>
<feature type="region of interest" description="Disordered" evidence="1">
    <location>
        <begin position="1"/>
        <end position="20"/>
    </location>
</feature>
<sequence>EGHPTGTGVQPPPNPPGGQMPPFPIYVIPYPLPIVPSPASCPCYLLNPGANDTNAVQQPQQPPQQPPNQGAAYAPYGIIGFVPVVFLPYCPGNNTDMQQAQQNFPNAVSVPYNCAQCQANRDIYRYLGRINGGRSADIEDLKEIRSLPELEQLIKNQIKPMKKSLRRIAAHPRILDTTDQEKSKNKSDI</sequence>
<dbReference type="EMBL" id="GDQN01008574">
    <property type="protein sequence ID" value="JAT82480.1"/>
    <property type="molecule type" value="Transcribed_RNA"/>
</dbReference>
<name>A0A1E1W674_PECGO</name>
<feature type="non-terminal residue" evidence="3">
    <location>
        <position position="1"/>
    </location>
</feature>
<gene>
    <name evidence="2" type="ORF">g.4166</name>
    <name evidence="3" type="ORF">g.4167</name>
</gene>
<feature type="compositionally biased region" description="Pro residues" evidence="1">
    <location>
        <begin position="10"/>
        <end position="20"/>
    </location>
</feature>
<accession>A0A1E1W674</accession>
<protein>
    <submittedName>
        <fullName evidence="3">Uncharacterized protein</fullName>
    </submittedName>
</protein>
<reference evidence="3" key="1">
    <citation type="submission" date="2015-09" db="EMBL/GenBank/DDBJ databases">
        <title>De novo assembly of Pectinophora gossypiella (Pink Bollworm) gut transcriptome.</title>
        <authorList>
            <person name="Tassone E.E."/>
        </authorList>
    </citation>
    <scope>NUCLEOTIDE SEQUENCE</scope>
</reference>
<evidence type="ECO:0000313" key="3">
    <source>
        <dbReference type="EMBL" id="JAT82480.1"/>
    </source>
</evidence>
<proteinExistence type="predicted"/>
<dbReference type="EMBL" id="GDQN01009626">
    <property type="protein sequence ID" value="JAT81428.1"/>
    <property type="molecule type" value="Transcribed_RNA"/>
</dbReference>